<accession>A0A0A9CLE0</accession>
<reference evidence="2" key="2">
    <citation type="journal article" date="2015" name="Data Brief">
        <title>Shoot transcriptome of the giant reed, Arundo donax.</title>
        <authorList>
            <person name="Barrero R.A."/>
            <person name="Guerrero F.D."/>
            <person name="Moolhuijzen P."/>
            <person name="Goolsby J.A."/>
            <person name="Tidwell J."/>
            <person name="Bellgard S.E."/>
            <person name="Bellgard M.I."/>
        </authorList>
    </citation>
    <scope>NUCLEOTIDE SEQUENCE</scope>
    <source>
        <tissue evidence="2">Shoot tissue taken approximately 20 cm above the soil surface</tissue>
    </source>
</reference>
<name>A0A0A9CLE0_ARUDO</name>
<proteinExistence type="predicted"/>
<keyword evidence="1" id="KW-0812">Transmembrane</keyword>
<evidence type="ECO:0000313" key="2">
    <source>
        <dbReference type="EMBL" id="JAD74185.1"/>
    </source>
</evidence>
<dbReference type="EMBL" id="GBRH01223710">
    <property type="protein sequence ID" value="JAD74185.1"/>
    <property type="molecule type" value="Transcribed_RNA"/>
</dbReference>
<sequence>MFLRCAVYIGLAMVVGSYLSFRLAPTSGLMLQCFQDTWVLFFAESNTHDSCRIPSGIWRVPKRITVSDTCTCVGH</sequence>
<keyword evidence="1" id="KW-1133">Transmembrane helix</keyword>
<organism evidence="2">
    <name type="scientific">Arundo donax</name>
    <name type="common">Giant reed</name>
    <name type="synonym">Donax arundinaceus</name>
    <dbReference type="NCBI Taxonomy" id="35708"/>
    <lineage>
        <taxon>Eukaryota</taxon>
        <taxon>Viridiplantae</taxon>
        <taxon>Streptophyta</taxon>
        <taxon>Embryophyta</taxon>
        <taxon>Tracheophyta</taxon>
        <taxon>Spermatophyta</taxon>
        <taxon>Magnoliopsida</taxon>
        <taxon>Liliopsida</taxon>
        <taxon>Poales</taxon>
        <taxon>Poaceae</taxon>
        <taxon>PACMAD clade</taxon>
        <taxon>Arundinoideae</taxon>
        <taxon>Arundineae</taxon>
        <taxon>Arundo</taxon>
    </lineage>
</organism>
<reference evidence="2" key="1">
    <citation type="submission" date="2014-09" db="EMBL/GenBank/DDBJ databases">
        <authorList>
            <person name="Magalhaes I.L.F."/>
            <person name="Oliveira U."/>
            <person name="Santos F.R."/>
            <person name="Vidigal T.H.D.A."/>
            <person name="Brescovit A.D."/>
            <person name="Santos A.J."/>
        </authorList>
    </citation>
    <scope>NUCLEOTIDE SEQUENCE</scope>
    <source>
        <tissue evidence="2">Shoot tissue taken approximately 20 cm above the soil surface</tissue>
    </source>
</reference>
<dbReference type="AlphaFoldDB" id="A0A0A9CLE0"/>
<feature type="transmembrane region" description="Helical" evidence="1">
    <location>
        <begin position="6"/>
        <end position="24"/>
    </location>
</feature>
<protein>
    <submittedName>
        <fullName evidence="2">Uncharacterized protein</fullName>
    </submittedName>
</protein>
<keyword evidence="1" id="KW-0472">Membrane</keyword>
<evidence type="ECO:0000256" key="1">
    <source>
        <dbReference type="SAM" id="Phobius"/>
    </source>
</evidence>